<comment type="caution">
    <text evidence="1">The sequence shown here is derived from an EMBL/GenBank/DDBJ whole genome shotgun (WGS) entry which is preliminary data.</text>
</comment>
<sequence>MPKEWTSRIEGLAAGICDPAKFISIHHLQAPESIARNLAAVAAVLILGDWEGVTLYYGTHKNEQKQTHSMLKALIGSSDFDVRAVDYATLTRSIKTTPFEATTNLVIILEADADMSIEYAHCIVTISQKLRGLDLDSSDGQGGMRLLTVSRDSFDDRLRKLLSIGDKQYQRVPREGQIYRFDFPEQCIIEEGPLQGLPRHLEVRKPTANAGDNLRSITPRLIEVQPESNDIWLEAAAQISSSNKKMHLIVCFEPWPDMARAVDAVGKMTTFGCFEPGPIFQGAGSSTYETLAARFSDWLHIVADMQNTSGSDALQGENDEEKHVFLALVRDGMVPSFEVVYAGCEQSGNQSWNLILILGNQTTNSHYEESIRDVHSVQLQGGIIEWWDQLSWLTAVPGDAVVIDRYGWALEAAKAWRERGTGYYIDRNDKGLQYRRVGSSEIEGSRLADFLVLLATERKERAIPSHEVQAIISSLVAQRRPWRRVMAQLVYQRVLAANEPETLSDVSTENPGRLDMMGLPRIDMDGPGRLLSKVRLLRNANYDYRLAVLLSAQPTDPNAELCKTLLGASILSGIDRLLVDEFGELDQLARGGPLTEYDVEGLAKSATGILSEIASFGTWWLKIGLWHRVTWSSGQMTSLLFSDLPRPERYGEDLPNGKRCEGLFPVSYDMMTMVNALDSVQAWLQFGEQPAPDKWPLATPGIPKPSLNLFYRQLTSAFILDLVECRFFKEDGMDYIHVIKVHGGLVMEPKWGYISSMIANILRAKRTNFIFGIVPTTPTQVILDGGKEVHSFDEWIWIPTRCVNDWNQRHHPND</sequence>
<proteinExistence type="predicted"/>
<dbReference type="Proteomes" id="UP000754883">
    <property type="component" value="Unassembled WGS sequence"/>
</dbReference>
<evidence type="ECO:0000313" key="2">
    <source>
        <dbReference type="Proteomes" id="UP000754883"/>
    </source>
</evidence>
<evidence type="ECO:0000313" key="1">
    <source>
        <dbReference type="EMBL" id="CAG9989440.1"/>
    </source>
</evidence>
<dbReference type="AlphaFoldDB" id="A0A9N9UII9"/>
<dbReference type="EMBL" id="CABFNO020001466">
    <property type="protein sequence ID" value="CAG9989440.1"/>
    <property type="molecule type" value="Genomic_DNA"/>
</dbReference>
<gene>
    <name evidence="1" type="ORF">CBYS24578_00017260</name>
</gene>
<reference evidence="2" key="1">
    <citation type="submission" date="2019-06" db="EMBL/GenBank/DDBJ databases">
        <authorList>
            <person name="Broberg M."/>
        </authorList>
    </citation>
    <scope>NUCLEOTIDE SEQUENCE [LARGE SCALE GENOMIC DNA]</scope>
</reference>
<name>A0A9N9UII9_9HYPO</name>
<reference evidence="1 2" key="2">
    <citation type="submission" date="2021-10" db="EMBL/GenBank/DDBJ databases">
        <authorList>
            <person name="Piombo E."/>
        </authorList>
    </citation>
    <scope>NUCLEOTIDE SEQUENCE [LARGE SCALE GENOMIC DNA]</scope>
</reference>
<keyword evidence="2" id="KW-1185">Reference proteome</keyword>
<protein>
    <submittedName>
        <fullName evidence="1">Uncharacterized protein</fullName>
    </submittedName>
</protein>
<dbReference type="OrthoDB" id="5131491at2759"/>
<accession>A0A9N9UII9</accession>
<organism evidence="1 2">
    <name type="scientific">Clonostachys byssicola</name>
    <dbReference type="NCBI Taxonomy" id="160290"/>
    <lineage>
        <taxon>Eukaryota</taxon>
        <taxon>Fungi</taxon>
        <taxon>Dikarya</taxon>
        <taxon>Ascomycota</taxon>
        <taxon>Pezizomycotina</taxon>
        <taxon>Sordariomycetes</taxon>
        <taxon>Hypocreomycetidae</taxon>
        <taxon>Hypocreales</taxon>
        <taxon>Bionectriaceae</taxon>
        <taxon>Clonostachys</taxon>
    </lineage>
</organism>